<name>A0A176S2T7_9GAMM</name>
<feature type="non-terminal residue" evidence="2">
    <location>
        <position position="1"/>
    </location>
</feature>
<gene>
    <name evidence="2" type="ORF">THIOM_001966</name>
</gene>
<dbReference type="Proteomes" id="UP000076962">
    <property type="component" value="Unassembled WGS sequence"/>
</dbReference>
<evidence type="ECO:0000259" key="1">
    <source>
        <dbReference type="Pfam" id="PF01364"/>
    </source>
</evidence>
<keyword evidence="3" id="KW-1185">Reference proteome</keyword>
<dbReference type="InterPro" id="IPR001769">
    <property type="entry name" value="Gingipain"/>
</dbReference>
<proteinExistence type="predicted"/>
<evidence type="ECO:0000313" key="2">
    <source>
        <dbReference type="EMBL" id="OAD22237.1"/>
    </source>
</evidence>
<protein>
    <recommendedName>
        <fullName evidence="1">Gingipain domain-containing protein</fullName>
    </recommendedName>
</protein>
<dbReference type="SUPFAM" id="SSF52129">
    <property type="entry name" value="Caspase-like"/>
    <property type="match status" value="1"/>
</dbReference>
<dbReference type="GO" id="GO:0008234">
    <property type="term" value="F:cysteine-type peptidase activity"/>
    <property type="evidence" value="ECO:0007669"/>
    <property type="project" value="InterPro"/>
</dbReference>
<dbReference type="AlphaFoldDB" id="A0A176S2T7"/>
<dbReference type="Gene3D" id="3.40.50.1460">
    <property type="match status" value="1"/>
</dbReference>
<reference evidence="2 3" key="1">
    <citation type="submission" date="2016-05" db="EMBL/GenBank/DDBJ databases">
        <title>Single-cell genome of chain-forming Candidatus Thiomargarita nelsonii and comparison to other large sulfur-oxidizing bacteria.</title>
        <authorList>
            <person name="Winkel M."/>
            <person name="Salman V."/>
            <person name="Woyke T."/>
            <person name="Schulz-Vogt H."/>
            <person name="Richter M."/>
            <person name="Flood B."/>
            <person name="Bailey J."/>
            <person name="Amann R."/>
            <person name="Mussmann M."/>
        </authorList>
    </citation>
    <scope>NUCLEOTIDE SEQUENCE [LARGE SCALE GENOMIC DNA]</scope>
    <source>
        <strain evidence="2 3">THI036</strain>
    </source>
</reference>
<sequence length="107" mass="11961">VVALTCQNGWFSYYKPFAGTSDSFAEIFLKADNKGAIGMFAPSGLSYTHQHEIIADEFFKRLFKNKKAEIGPLTTEAKIAATISGVPEYIMEMFTLFGDPNLRLRVE</sequence>
<organism evidence="2 3">
    <name type="scientific">Candidatus Thiomargarita nelsonii</name>
    <dbReference type="NCBI Taxonomy" id="1003181"/>
    <lineage>
        <taxon>Bacteria</taxon>
        <taxon>Pseudomonadati</taxon>
        <taxon>Pseudomonadota</taxon>
        <taxon>Gammaproteobacteria</taxon>
        <taxon>Thiotrichales</taxon>
        <taxon>Thiotrichaceae</taxon>
        <taxon>Thiomargarita</taxon>
    </lineage>
</organism>
<dbReference type="EMBL" id="LUTY01001083">
    <property type="protein sequence ID" value="OAD22237.1"/>
    <property type="molecule type" value="Genomic_DNA"/>
</dbReference>
<dbReference type="GO" id="GO:0006508">
    <property type="term" value="P:proteolysis"/>
    <property type="evidence" value="ECO:0007669"/>
    <property type="project" value="InterPro"/>
</dbReference>
<comment type="caution">
    <text evidence="2">The sequence shown here is derived from an EMBL/GenBank/DDBJ whole genome shotgun (WGS) entry which is preliminary data.</text>
</comment>
<evidence type="ECO:0000313" key="3">
    <source>
        <dbReference type="Proteomes" id="UP000076962"/>
    </source>
</evidence>
<dbReference type="Pfam" id="PF01364">
    <property type="entry name" value="Peptidase_C25"/>
    <property type="match status" value="1"/>
</dbReference>
<accession>A0A176S2T7</accession>
<feature type="domain" description="Gingipain" evidence="1">
    <location>
        <begin position="1"/>
        <end position="104"/>
    </location>
</feature>
<dbReference type="InterPro" id="IPR029030">
    <property type="entry name" value="Caspase-like_dom_sf"/>
</dbReference>